<dbReference type="InterPro" id="IPR046342">
    <property type="entry name" value="CBS_dom_sf"/>
</dbReference>
<dbReference type="PROSITE" id="PS51371">
    <property type="entry name" value="CBS"/>
    <property type="match status" value="1"/>
</dbReference>
<dbReference type="Pfam" id="PF00571">
    <property type="entry name" value="CBS"/>
    <property type="match status" value="2"/>
</dbReference>
<name>A0ABQ3L2D8_9ALTE</name>
<evidence type="ECO:0000259" key="2">
    <source>
        <dbReference type="PROSITE" id="PS51371"/>
    </source>
</evidence>
<evidence type="ECO:0000313" key="3">
    <source>
        <dbReference type="EMBL" id="GHG75272.1"/>
    </source>
</evidence>
<dbReference type="Gene3D" id="3.10.580.10">
    <property type="entry name" value="CBS-domain"/>
    <property type="match status" value="2"/>
</dbReference>
<reference evidence="4" key="1">
    <citation type="journal article" date="2019" name="Int. J. Syst. Evol. Microbiol.">
        <title>The Global Catalogue of Microorganisms (GCM) 10K type strain sequencing project: providing services to taxonomists for standard genome sequencing and annotation.</title>
        <authorList>
            <consortium name="The Broad Institute Genomics Platform"/>
            <consortium name="The Broad Institute Genome Sequencing Center for Infectious Disease"/>
            <person name="Wu L."/>
            <person name="Ma J."/>
        </authorList>
    </citation>
    <scope>NUCLEOTIDE SEQUENCE [LARGE SCALE GENOMIC DNA]</scope>
    <source>
        <strain evidence="4">CGMCC 1.7003</strain>
    </source>
</reference>
<feature type="domain" description="CBS" evidence="2">
    <location>
        <begin position="122"/>
        <end position="185"/>
    </location>
</feature>
<keyword evidence="1" id="KW-0129">CBS domain</keyword>
<dbReference type="InterPro" id="IPR000644">
    <property type="entry name" value="CBS_dom"/>
</dbReference>
<accession>A0ABQ3L2D8</accession>
<dbReference type="Proteomes" id="UP000659697">
    <property type="component" value="Unassembled WGS sequence"/>
</dbReference>
<evidence type="ECO:0000256" key="1">
    <source>
        <dbReference type="PROSITE-ProRule" id="PRU00703"/>
    </source>
</evidence>
<gene>
    <name evidence="3" type="ORF">GCM10010919_29300</name>
</gene>
<sequence>MARPLRALYCVDLIMKKLALFNLDAVDQLIQPTDFAETTLNTPALSVFTDFKQSQPTIIEGNTSAASALEMMQQEHCQLKLVVDAEEEMTGLIHIEQLSEQAIMRQVIQGADRHEIKVRDLMRPRDSVKALAYQQLQNCTIADIINTLQSSGEQYCLVVDRDNHQIRGLIHAQDLARRLRMPLAIRQQPTFLRIFDSLTA</sequence>
<dbReference type="EMBL" id="BNAO01000009">
    <property type="protein sequence ID" value="GHG75272.1"/>
    <property type="molecule type" value="Genomic_DNA"/>
</dbReference>
<protein>
    <recommendedName>
        <fullName evidence="2">CBS domain-containing protein</fullName>
    </recommendedName>
</protein>
<keyword evidence="4" id="KW-1185">Reference proteome</keyword>
<comment type="caution">
    <text evidence="3">The sequence shown here is derived from an EMBL/GenBank/DDBJ whole genome shotgun (WGS) entry which is preliminary data.</text>
</comment>
<organism evidence="3 4">
    <name type="scientific">Alishewanella longhuensis</name>
    <dbReference type="NCBI Taxonomy" id="1091037"/>
    <lineage>
        <taxon>Bacteria</taxon>
        <taxon>Pseudomonadati</taxon>
        <taxon>Pseudomonadota</taxon>
        <taxon>Gammaproteobacteria</taxon>
        <taxon>Alteromonadales</taxon>
        <taxon>Alteromonadaceae</taxon>
        <taxon>Alishewanella</taxon>
    </lineage>
</organism>
<evidence type="ECO:0000313" key="4">
    <source>
        <dbReference type="Proteomes" id="UP000659697"/>
    </source>
</evidence>
<dbReference type="SUPFAM" id="SSF54631">
    <property type="entry name" value="CBS-domain pair"/>
    <property type="match status" value="1"/>
</dbReference>
<proteinExistence type="predicted"/>